<organism evidence="1 2">
    <name type="scientific">Burkholderia gladioli</name>
    <name type="common">Pseudomonas marginata</name>
    <name type="synonym">Phytomonas marginata</name>
    <dbReference type="NCBI Taxonomy" id="28095"/>
    <lineage>
        <taxon>Bacteria</taxon>
        <taxon>Pseudomonadati</taxon>
        <taxon>Pseudomonadota</taxon>
        <taxon>Betaproteobacteria</taxon>
        <taxon>Burkholderiales</taxon>
        <taxon>Burkholderiaceae</taxon>
        <taxon>Burkholderia</taxon>
    </lineage>
</organism>
<evidence type="ECO:0000313" key="1">
    <source>
        <dbReference type="EMBL" id="KGC17267.1"/>
    </source>
</evidence>
<protein>
    <submittedName>
        <fullName evidence="1">Uncharacterized protein</fullName>
    </submittedName>
</protein>
<dbReference type="EMBL" id="JPGG01000015">
    <property type="protein sequence ID" value="KGC17267.1"/>
    <property type="molecule type" value="Genomic_DNA"/>
</dbReference>
<dbReference type="AlphaFoldDB" id="A0AAW3F879"/>
<dbReference type="Proteomes" id="UP000029590">
    <property type="component" value="Unassembled WGS sequence"/>
</dbReference>
<reference evidence="1 2" key="1">
    <citation type="submission" date="2014-04" db="EMBL/GenBank/DDBJ databases">
        <authorList>
            <person name="Bishop-Lilly K.A."/>
            <person name="Broomall S.M."/>
            <person name="Chain P.S."/>
            <person name="Chertkov O."/>
            <person name="Coyne S.R."/>
            <person name="Daligault H.E."/>
            <person name="Davenport K.W."/>
            <person name="Erkkila T."/>
            <person name="Frey K.G."/>
            <person name="Gibbons H.S."/>
            <person name="Gu W."/>
            <person name="Jaissle J."/>
            <person name="Johnson S.L."/>
            <person name="Koroleva G.I."/>
            <person name="Ladner J.T."/>
            <person name="Lo C.-C."/>
            <person name="Minogue T.D."/>
            <person name="Munk C."/>
            <person name="Palacios G.F."/>
            <person name="Redden C.L."/>
            <person name="Rosenzweig C.N."/>
            <person name="Scholz M.B."/>
            <person name="Teshima H."/>
            <person name="Xu Y."/>
        </authorList>
    </citation>
    <scope>NUCLEOTIDE SEQUENCE [LARGE SCALE GENOMIC DNA]</scope>
    <source>
        <strain evidence="2">gladioli</strain>
    </source>
</reference>
<evidence type="ECO:0000313" key="2">
    <source>
        <dbReference type="Proteomes" id="UP000029590"/>
    </source>
</evidence>
<dbReference type="RefSeq" id="WP_036047954.1">
    <property type="nucleotide sequence ID" value="NZ_KN150849.1"/>
</dbReference>
<name>A0AAW3F879_BURGA</name>
<accession>A0AAW3F879</accession>
<sequence>MTSTIASSQSLKYGWASLWRAHTSLPREMASDEFTVFVRAIGREEAHAAMGRVILAMYPNADLESAYYNLTSARELVEQGVSPLENDRLFETGWQCNRVESWVNKPVFAVPDAAELFVAWASARQTGS</sequence>
<comment type="caution">
    <text evidence="1">The sequence shown here is derived from an EMBL/GenBank/DDBJ whole genome shotgun (WGS) entry which is preliminary data.</text>
</comment>
<gene>
    <name evidence="1" type="ORF">DM48_3406</name>
</gene>
<proteinExistence type="predicted"/>